<name>A0A1W0WNR4_HYPEX</name>
<sequence>MEHASATIKEWATVITEMDEMEDAVQELRPTNSKTESDSSLDQASSDPDEPSDNFCVVQTTRKGSIFVPGTPFARLVSTDPEYYRRLSNP</sequence>
<organism evidence="2 3">
    <name type="scientific">Hypsibius exemplaris</name>
    <name type="common">Freshwater tardigrade</name>
    <dbReference type="NCBI Taxonomy" id="2072580"/>
    <lineage>
        <taxon>Eukaryota</taxon>
        <taxon>Metazoa</taxon>
        <taxon>Ecdysozoa</taxon>
        <taxon>Tardigrada</taxon>
        <taxon>Eutardigrada</taxon>
        <taxon>Parachela</taxon>
        <taxon>Hypsibioidea</taxon>
        <taxon>Hypsibiidae</taxon>
        <taxon>Hypsibius</taxon>
    </lineage>
</organism>
<protein>
    <submittedName>
        <fullName evidence="2">Uncharacterized protein</fullName>
    </submittedName>
</protein>
<evidence type="ECO:0000313" key="2">
    <source>
        <dbReference type="EMBL" id="OQV16797.1"/>
    </source>
</evidence>
<dbReference type="Proteomes" id="UP000192578">
    <property type="component" value="Unassembled WGS sequence"/>
</dbReference>
<gene>
    <name evidence="2" type="ORF">BV898_09153</name>
</gene>
<dbReference type="AlphaFoldDB" id="A0A1W0WNR4"/>
<feature type="region of interest" description="Disordered" evidence="1">
    <location>
        <begin position="21"/>
        <end position="55"/>
    </location>
</feature>
<comment type="caution">
    <text evidence="2">The sequence shown here is derived from an EMBL/GenBank/DDBJ whole genome shotgun (WGS) entry which is preliminary data.</text>
</comment>
<feature type="compositionally biased region" description="Polar residues" evidence="1">
    <location>
        <begin position="29"/>
        <end position="46"/>
    </location>
</feature>
<keyword evidence="3" id="KW-1185">Reference proteome</keyword>
<accession>A0A1W0WNR4</accession>
<proteinExistence type="predicted"/>
<reference evidence="3" key="1">
    <citation type="submission" date="2017-01" db="EMBL/GenBank/DDBJ databases">
        <title>Comparative genomics of anhydrobiosis in the tardigrade Hypsibius dujardini.</title>
        <authorList>
            <person name="Yoshida Y."/>
            <person name="Koutsovoulos G."/>
            <person name="Laetsch D."/>
            <person name="Stevens L."/>
            <person name="Kumar S."/>
            <person name="Horikawa D."/>
            <person name="Ishino K."/>
            <person name="Komine S."/>
            <person name="Tomita M."/>
            <person name="Blaxter M."/>
            <person name="Arakawa K."/>
        </authorList>
    </citation>
    <scope>NUCLEOTIDE SEQUENCE [LARGE SCALE GENOMIC DNA]</scope>
    <source>
        <strain evidence="3">Z151</strain>
    </source>
</reference>
<dbReference type="EMBL" id="MTYJ01000070">
    <property type="protein sequence ID" value="OQV16797.1"/>
    <property type="molecule type" value="Genomic_DNA"/>
</dbReference>
<evidence type="ECO:0000256" key="1">
    <source>
        <dbReference type="SAM" id="MobiDB-lite"/>
    </source>
</evidence>
<evidence type="ECO:0000313" key="3">
    <source>
        <dbReference type="Proteomes" id="UP000192578"/>
    </source>
</evidence>